<feature type="compositionally biased region" description="Basic residues" evidence="1">
    <location>
        <begin position="71"/>
        <end position="84"/>
    </location>
</feature>
<dbReference type="Proteomes" id="UP000472264">
    <property type="component" value="Chromosome 23"/>
</dbReference>
<organism evidence="3 4">
    <name type="scientific">Echeneis naucrates</name>
    <name type="common">Live sharksucker</name>
    <dbReference type="NCBI Taxonomy" id="173247"/>
    <lineage>
        <taxon>Eukaryota</taxon>
        <taxon>Metazoa</taxon>
        <taxon>Chordata</taxon>
        <taxon>Craniata</taxon>
        <taxon>Vertebrata</taxon>
        <taxon>Euteleostomi</taxon>
        <taxon>Actinopterygii</taxon>
        <taxon>Neopterygii</taxon>
        <taxon>Teleostei</taxon>
        <taxon>Neoteleostei</taxon>
        <taxon>Acanthomorphata</taxon>
        <taxon>Carangaria</taxon>
        <taxon>Carangiformes</taxon>
        <taxon>Echeneidae</taxon>
        <taxon>Echeneis</taxon>
    </lineage>
</organism>
<dbReference type="Ensembl" id="ENSENLT00000025004.1">
    <property type="protein sequence ID" value="ENSENLP00000024213.1"/>
    <property type="gene ID" value="ENSENLG00000010968.1"/>
</dbReference>
<feature type="signal peptide" evidence="2">
    <location>
        <begin position="1"/>
        <end position="24"/>
    </location>
</feature>
<keyword evidence="2" id="KW-0732">Signal</keyword>
<name>A0A665UWY4_ECHNA</name>
<accession>A0A665UWY4</accession>
<evidence type="ECO:0000256" key="2">
    <source>
        <dbReference type="SAM" id="SignalP"/>
    </source>
</evidence>
<dbReference type="AlphaFoldDB" id="A0A665UWY4"/>
<evidence type="ECO:0000256" key="1">
    <source>
        <dbReference type="SAM" id="MobiDB-lite"/>
    </source>
</evidence>
<reference evidence="3" key="2">
    <citation type="submission" date="2025-08" db="UniProtKB">
        <authorList>
            <consortium name="Ensembl"/>
        </authorList>
    </citation>
    <scope>IDENTIFICATION</scope>
</reference>
<reference evidence="3" key="1">
    <citation type="submission" date="2021-04" db="EMBL/GenBank/DDBJ databases">
        <authorList>
            <consortium name="Wellcome Sanger Institute Data Sharing"/>
        </authorList>
    </citation>
    <scope>NUCLEOTIDE SEQUENCE [LARGE SCALE GENOMIC DNA]</scope>
</reference>
<dbReference type="InParanoid" id="A0A665UWY4"/>
<proteinExistence type="predicted"/>
<feature type="chain" id="PRO_5025463075" description="Secreted protein" evidence="2">
    <location>
        <begin position="25"/>
        <end position="84"/>
    </location>
</feature>
<evidence type="ECO:0008006" key="5">
    <source>
        <dbReference type="Google" id="ProtNLM"/>
    </source>
</evidence>
<sequence>MNGNMKHFLVMKLRCFAAAMLSETQNTPPKSTHAELLILKRQTFLKWSSILTGDTRWETVGADEEQTPHSSRLKVPKYRGHRSP</sequence>
<feature type="region of interest" description="Disordered" evidence="1">
    <location>
        <begin position="59"/>
        <end position="84"/>
    </location>
</feature>
<keyword evidence="4" id="KW-1185">Reference proteome</keyword>
<evidence type="ECO:0000313" key="3">
    <source>
        <dbReference type="Ensembl" id="ENSENLP00000024213.1"/>
    </source>
</evidence>
<reference evidence="3" key="3">
    <citation type="submission" date="2025-09" db="UniProtKB">
        <authorList>
            <consortium name="Ensembl"/>
        </authorList>
    </citation>
    <scope>IDENTIFICATION</scope>
</reference>
<evidence type="ECO:0000313" key="4">
    <source>
        <dbReference type="Proteomes" id="UP000472264"/>
    </source>
</evidence>
<protein>
    <recommendedName>
        <fullName evidence="5">Secreted protein</fullName>
    </recommendedName>
</protein>